<evidence type="ECO:0000259" key="1">
    <source>
        <dbReference type="Pfam" id="PF05699"/>
    </source>
</evidence>
<gene>
    <name evidence="2" type="ORF">AB1Y20_013722</name>
</gene>
<proteinExistence type="predicted"/>
<evidence type="ECO:0000313" key="3">
    <source>
        <dbReference type="Proteomes" id="UP001515480"/>
    </source>
</evidence>
<dbReference type="Pfam" id="PF05699">
    <property type="entry name" value="Dimer_Tnp_hAT"/>
    <property type="match status" value="1"/>
</dbReference>
<sequence>MQVDDRRRAAYLWWDAHGGSCAELAIVARLVLSQPGSSSVCERINSEFAFIKDRKRNRLTHTRADKLVSLFHNLRIMKSLRSPRYVEHAVAWLEEGEVKSGITKWGIANYE</sequence>
<dbReference type="AlphaFoldDB" id="A0AB34IGJ7"/>
<dbReference type="Proteomes" id="UP001515480">
    <property type="component" value="Unassembled WGS sequence"/>
</dbReference>
<evidence type="ECO:0000313" key="2">
    <source>
        <dbReference type="EMBL" id="KAL1499215.1"/>
    </source>
</evidence>
<protein>
    <recommendedName>
        <fullName evidence="1">HAT C-terminal dimerisation domain-containing protein</fullName>
    </recommendedName>
</protein>
<dbReference type="InterPro" id="IPR012337">
    <property type="entry name" value="RNaseH-like_sf"/>
</dbReference>
<name>A0AB34IGJ7_PRYPA</name>
<dbReference type="EMBL" id="JBGBPQ010000026">
    <property type="protein sequence ID" value="KAL1499215.1"/>
    <property type="molecule type" value="Genomic_DNA"/>
</dbReference>
<feature type="domain" description="HAT C-terminal dimerisation" evidence="1">
    <location>
        <begin position="12"/>
        <end position="74"/>
    </location>
</feature>
<keyword evidence="3" id="KW-1185">Reference proteome</keyword>
<comment type="caution">
    <text evidence="2">The sequence shown here is derived from an EMBL/GenBank/DDBJ whole genome shotgun (WGS) entry which is preliminary data.</text>
</comment>
<accession>A0AB34IGJ7</accession>
<dbReference type="GO" id="GO:0046983">
    <property type="term" value="F:protein dimerization activity"/>
    <property type="evidence" value="ECO:0007669"/>
    <property type="project" value="InterPro"/>
</dbReference>
<reference evidence="2 3" key="1">
    <citation type="journal article" date="2024" name="Science">
        <title>Giant polyketide synthase enzymes in the biosynthesis of giant marine polyether toxins.</title>
        <authorList>
            <person name="Fallon T.R."/>
            <person name="Shende V.V."/>
            <person name="Wierzbicki I.H."/>
            <person name="Pendleton A.L."/>
            <person name="Watervoot N.F."/>
            <person name="Auber R.P."/>
            <person name="Gonzalez D.J."/>
            <person name="Wisecaver J.H."/>
            <person name="Moore B.S."/>
        </authorList>
    </citation>
    <scope>NUCLEOTIDE SEQUENCE [LARGE SCALE GENOMIC DNA]</scope>
    <source>
        <strain evidence="2 3">12B1</strain>
    </source>
</reference>
<organism evidence="2 3">
    <name type="scientific">Prymnesium parvum</name>
    <name type="common">Toxic golden alga</name>
    <dbReference type="NCBI Taxonomy" id="97485"/>
    <lineage>
        <taxon>Eukaryota</taxon>
        <taxon>Haptista</taxon>
        <taxon>Haptophyta</taxon>
        <taxon>Prymnesiophyceae</taxon>
        <taxon>Prymnesiales</taxon>
        <taxon>Prymnesiaceae</taxon>
        <taxon>Prymnesium</taxon>
    </lineage>
</organism>
<dbReference type="InterPro" id="IPR008906">
    <property type="entry name" value="HATC_C_dom"/>
</dbReference>
<dbReference type="SUPFAM" id="SSF53098">
    <property type="entry name" value="Ribonuclease H-like"/>
    <property type="match status" value="1"/>
</dbReference>